<name>A0A195FFH8_9HYME</name>
<protein>
    <submittedName>
        <fullName evidence="1">Uncharacterized protein</fullName>
    </submittedName>
</protein>
<organism evidence="1 2">
    <name type="scientific">Trachymyrmex septentrionalis</name>
    <dbReference type="NCBI Taxonomy" id="34720"/>
    <lineage>
        <taxon>Eukaryota</taxon>
        <taxon>Metazoa</taxon>
        <taxon>Ecdysozoa</taxon>
        <taxon>Arthropoda</taxon>
        <taxon>Hexapoda</taxon>
        <taxon>Insecta</taxon>
        <taxon>Pterygota</taxon>
        <taxon>Neoptera</taxon>
        <taxon>Endopterygota</taxon>
        <taxon>Hymenoptera</taxon>
        <taxon>Apocrita</taxon>
        <taxon>Aculeata</taxon>
        <taxon>Formicoidea</taxon>
        <taxon>Formicidae</taxon>
        <taxon>Myrmicinae</taxon>
        <taxon>Trachymyrmex</taxon>
    </lineage>
</organism>
<accession>A0A195FFH8</accession>
<dbReference type="Proteomes" id="UP000078541">
    <property type="component" value="Unassembled WGS sequence"/>
</dbReference>
<dbReference type="AlphaFoldDB" id="A0A195FFH8"/>
<evidence type="ECO:0000313" key="2">
    <source>
        <dbReference type="Proteomes" id="UP000078541"/>
    </source>
</evidence>
<evidence type="ECO:0000313" key="1">
    <source>
        <dbReference type="EMBL" id="KYN39455.1"/>
    </source>
</evidence>
<gene>
    <name evidence="1" type="ORF">ALC56_05948</name>
</gene>
<proteinExistence type="predicted"/>
<sequence length="150" mass="16671">VDTRRTRGKDLESERSQGVCGCASRTSERASPFVLHAPAETNLPDKSWSYDRGLSRAGKEIADARAPRPTAAALRDSDRYHVNCMPSRLCTSRRRDASQWCSSCNGLTEFYDVINEASRSLNTIDNVTRLTGNPVLAYEYRGGEAARLRT</sequence>
<feature type="non-terminal residue" evidence="1">
    <location>
        <position position="1"/>
    </location>
</feature>
<dbReference type="EMBL" id="KQ981606">
    <property type="protein sequence ID" value="KYN39455.1"/>
    <property type="molecule type" value="Genomic_DNA"/>
</dbReference>
<reference evidence="1 2" key="1">
    <citation type="submission" date="2016-03" db="EMBL/GenBank/DDBJ databases">
        <title>Trachymyrmex septentrionalis WGS genome.</title>
        <authorList>
            <person name="Nygaard S."/>
            <person name="Hu H."/>
            <person name="Boomsma J."/>
            <person name="Zhang G."/>
        </authorList>
    </citation>
    <scope>NUCLEOTIDE SEQUENCE [LARGE SCALE GENOMIC DNA]</scope>
    <source>
        <strain evidence="1">Tsep2-gDNA-1</strain>
        <tissue evidence="1">Whole body</tissue>
    </source>
</reference>
<keyword evidence="2" id="KW-1185">Reference proteome</keyword>